<comment type="subcellular location">
    <subcellularLocation>
        <location evidence="1 7">Cell outer membrane</location>
        <topology evidence="1 7">Multi-pass membrane protein</topology>
    </subcellularLocation>
</comment>
<keyword evidence="2 7" id="KW-0813">Transport</keyword>
<dbReference type="InterPro" id="IPR008969">
    <property type="entry name" value="CarboxyPept-like_regulatory"/>
</dbReference>
<dbReference type="SUPFAM" id="SSF56935">
    <property type="entry name" value="Porins"/>
    <property type="match status" value="1"/>
</dbReference>
<dbReference type="InterPro" id="IPR012910">
    <property type="entry name" value="Plug_dom"/>
</dbReference>
<dbReference type="RefSeq" id="WP_128501920.1">
    <property type="nucleotide sequence ID" value="NZ_CP035107.1"/>
</dbReference>
<evidence type="ECO:0000259" key="8">
    <source>
        <dbReference type="Pfam" id="PF07715"/>
    </source>
</evidence>
<dbReference type="Gene3D" id="2.170.130.10">
    <property type="entry name" value="TonB-dependent receptor, plug domain"/>
    <property type="match status" value="1"/>
</dbReference>
<evidence type="ECO:0000256" key="7">
    <source>
        <dbReference type="PROSITE-ProRule" id="PRU01360"/>
    </source>
</evidence>
<gene>
    <name evidence="9" type="ORF">EQP59_09190</name>
</gene>
<dbReference type="Pfam" id="PF13715">
    <property type="entry name" value="CarbopepD_reg_2"/>
    <property type="match status" value="1"/>
</dbReference>
<comment type="similarity">
    <text evidence="7">Belongs to the TonB-dependent receptor family.</text>
</comment>
<feature type="domain" description="TonB-dependent receptor plug" evidence="8">
    <location>
        <begin position="130"/>
        <end position="253"/>
    </location>
</feature>
<dbReference type="InterPro" id="IPR039426">
    <property type="entry name" value="TonB-dep_rcpt-like"/>
</dbReference>
<protein>
    <submittedName>
        <fullName evidence="9">SusC/RagA family TonB-linked outer membrane protein</fullName>
    </submittedName>
</protein>
<keyword evidence="4 7" id="KW-0812">Transmembrane</keyword>
<organism evidence="9 10">
    <name type="scientific">Ornithobacterium rhinotracheale</name>
    <dbReference type="NCBI Taxonomy" id="28251"/>
    <lineage>
        <taxon>Bacteria</taxon>
        <taxon>Pseudomonadati</taxon>
        <taxon>Bacteroidota</taxon>
        <taxon>Flavobacteriia</taxon>
        <taxon>Flavobacteriales</taxon>
        <taxon>Weeksellaceae</taxon>
        <taxon>Ornithobacterium</taxon>
    </lineage>
</organism>
<dbReference type="InterPro" id="IPR023997">
    <property type="entry name" value="TonB-dep_OMP_SusC/RagA_CS"/>
</dbReference>
<evidence type="ECO:0000256" key="1">
    <source>
        <dbReference type="ARBA" id="ARBA00004571"/>
    </source>
</evidence>
<dbReference type="PROSITE" id="PS52016">
    <property type="entry name" value="TONB_DEPENDENT_REC_3"/>
    <property type="match status" value="1"/>
</dbReference>
<evidence type="ECO:0000256" key="2">
    <source>
        <dbReference type="ARBA" id="ARBA00022448"/>
    </source>
</evidence>
<dbReference type="OrthoDB" id="9768177at2"/>
<evidence type="ECO:0000256" key="4">
    <source>
        <dbReference type="ARBA" id="ARBA00022692"/>
    </source>
</evidence>
<dbReference type="Proteomes" id="UP000287701">
    <property type="component" value="Chromosome"/>
</dbReference>
<accession>A0A3R5UWL0</accession>
<dbReference type="InterPro" id="IPR023996">
    <property type="entry name" value="TonB-dep_OMP_SusC/RagA"/>
</dbReference>
<reference evidence="9 10" key="1">
    <citation type="submission" date="2019-01" db="EMBL/GenBank/DDBJ databases">
        <title>Whole Genome of Ornithobacterium rhinotracheale FARPER-174b.</title>
        <authorList>
            <person name="Tataje-Lavanda L.A."/>
            <person name="Montalvan A."/>
            <person name="Montesinos R."/>
            <person name="Zimic M."/>
            <person name="Fernandez-Sanchez M."/>
            <person name="Fernandez-Diaz M."/>
        </authorList>
    </citation>
    <scope>NUCLEOTIDE SEQUENCE [LARGE SCALE GENOMIC DNA]</scope>
    <source>
        <strain evidence="9 10">FARPER-174b</strain>
    </source>
</reference>
<dbReference type="AlphaFoldDB" id="A0A3R5UWL0"/>
<evidence type="ECO:0000256" key="3">
    <source>
        <dbReference type="ARBA" id="ARBA00022452"/>
    </source>
</evidence>
<evidence type="ECO:0000313" key="9">
    <source>
        <dbReference type="EMBL" id="QAR31503.1"/>
    </source>
</evidence>
<dbReference type="EMBL" id="CP035107">
    <property type="protein sequence ID" value="QAR31503.1"/>
    <property type="molecule type" value="Genomic_DNA"/>
</dbReference>
<name>A0A3R5UWL0_ORNRH</name>
<evidence type="ECO:0000256" key="6">
    <source>
        <dbReference type="ARBA" id="ARBA00023237"/>
    </source>
</evidence>
<proteinExistence type="inferred from homology"/>
<evidence type="ECO:0000256" key="5">
    <source>
        <dbReference type="ARBA" id="ARBA00023136"/>
    </source>
</evidence>
<dbReference type="Pfam" id="PF07715">
    <property type="entry name" value="Plug"/>
    <property type="match status" value="1"/>
</dbReference>
<keyword evidence="3 7" id="KW-1134">Transmembrane beta strand</keyword>
<evidence type="ECO:0000313" key="10">
    <source>
        <dbReference type="Proteomes" id="UP000287701"/>
    </source>
</evidence>
<keyword evidence="6 7" id="KW-0998">Cell outer membrane</keyword>
<dbReference type="InterPro" id="IPR037066">
    <property type="entry name" value="Plug_dom_sf"/>
</dbReference>
<dbReference type="SUPFAM" id="SSF49464">
    <property type="entry name" value="Carboxypeptidase regulatory domain-like"/>
    <property type="match status" value="1"/>
</dbReference>
<sequence length="1126" mass="128084">MEKKKINLLGNFTDVRKKCFLLFMFFLGQYLSAQQIYSGVVLDSHKRPIKEVLVSNLNSKETTLTNKKGDFSIKANVGDVLTFYQLGFQELSFKVKNFTRKDFVLKDESSLALNEFVVTGYKKIKNRVFTGAASQVKMSEIKIDAVPDVSRLLEGRVAGLNIQNVTGTFGAAPRINIRGGASINSNVQPLWVIDGAVYEDIVNLTFDQLVSGDAVTLISSAIAGINPSDIEDIQVLKDASATSMYGARALNGVIVITTKSGRRNTPNRINFSYEQAVRLRPNYNQYDLLNSQETMSIYNEMHNKGYFDMTSALMGRRGGAYYNLYKSLTTFNEATQSYALDNTPERIANYLRKFEYADTDWFNELFRMRPTHTLALNFSGGGENSANYASLGYYTDGGWSIIDKTQRLTANVKNTYFISDKFKTNINIQGNFRNQKAPGTFRQKKNTNIGSFERDFDINPFSYALNTTRAMLPNLYYRNNWAPFNIFNEYDNNYLDINVIDLKIQGELEYKIKPNLVANLTAVARRASTSIEHTVKSNSNVILAYQADNNPVELAENIYLFRENDGNYNYPKVILPEGGIFNKTENKLKNYLLRLSLDYEKQWGENDLKLYGFNEIRSTNRDINPFSGYGMLFDRANQVITSPLVFQKLQTENEVYFGLSRIKDRGVTFSGNATYGYAGKYIINAVVNYEGTNISGRRAQSRWLPTWNVGAKWNLDKEEFIQNLPNLNTLALRASYGFTAKMSESAINSLAVFTSGVTNRFSTKERENQLSLLNLENRDLTWEKMYELNVGLDVGLFKNRWNFTIDAYQRKSFDLIDLVRTSGIGGEYYKFANFADMDTKGVEFTLNATPIKTQDFSWTAMYTMGYYDQKITRLRNTPDTFDLVAGTGKGNVVGHPRGGLYSFQFTGLDQYGLPNFYFGDYPFEGFEFAKSAGADFLDTKYSLSYLKYEGAIEPNLTGGFSNTFKYKNFDLSFFITYQVGNKIRLQPTYDPGFADLNVFANNYLNRWLNPGDEFKTNVPVIPSKDLIKLVGEENIERAYNTYNYSQLRVADGSFVRMKNISLGYTFSSDLIQKWKMQGANIRLQITNPFLIYSDKKLNGQDPEFFRSGGVALPIQRQCTLGINLMF</sequence>
<dbReference type="GO" id="GO:0009279">
    <property type="term" value="C:cell outer membrane"/>
    <property type="evidence" value="ECO:0007669"/>
    <property type="project" value="UniProtKB-SubCell"/>
</dbReference>
<dbReference type="Gene3D" id="2.40.170.20">
    <property type="entry name" value="TonB-dependent receptor, beta-barrel domain"/>
    <property type="match status" value="1"/>
</dbReference>
<dbReference type="InterPro" id="IPR036942">
    <property type="entry name" value="Beta-barrel_TonB_sf"/>
</dbReference>
<keyword evidence="5 7" id="KW-0472">Membrane</keyword>
<dbReference type="NCBIfam" id="TIGR04057">
    <property type="entry name" value="SusC_RagA_signa"/>
    <property type="match status" value="1"/>
</dbReference>
<dbReference type="NCBIfam" id="TIGR04056">
    <property type="entry name" value="OMP_RagA_SusC"/>
    <property type="match status" value="1"/>
</dbReference>